<organism evidence="1 2">
    <name type="scientific">Burkholderia ubonensis</name>
    <dbReference type="NCBI Taxonomy" id="101571"/>
    <lineage>
        <taxon>Bacteria</taxon>
        <taxon>Pseudomonadati</taxon>
        <taxon>Pseudomonadota</taxon>
        <taxon>Betaproteobacteria</taxon>
        <taxon>Burkholderiales</taxon>
        <taxon>Burkholderiaceae</taxon>
        <taxon>Burkholderia</taxon>
        <taxon>Burkholderia cepacia complex</taxon>
    </lineage>
</organism>
<evidence type="ECO:0000313" key="2">
    <source>
        <dbReference type="Proteomes" id="UP000060630"/>
    </source>
</evidence>
<name>A0A106QBN0_9BURK</name>
<dbReference type="EMBL" id="LPHD01000049">
    <property type="protein sequence ID" value="KWA84019.1"/>
    <property type="molecule type" value="Genomic_DNA"/>
</dbReference>
<sequence>MSDSDLLHLKALVALDALHRGNGTSALLASLGHNLIVSECLCVAGYEKERMTAVREGHAALVRVDMKSEETGRWEAEDGDYAALRAAVEVYGAQLSLAPRAEIRKAQLDMVGVLTKFWPQKAA</sequence>
<gene>
    <name evidence="1" type="ORF">WL29_21885</name>
</gene>
<dbReference type="RefSeq" id="WP_060192413.1">
    <property type="nucleotide sequence ID" value="NZ_LPHD01000049.1"/>
</dbReference>
<dbReference type="Proteomes" id="UP000060630">
    <property type="component" value="Unassembled WGS sequence"/>
</dbReference>
<reference evidence="1 2" key="1">
    <citation type="submission" date="2015-11" db="EMBL/GenBank/DDBJ databases">
        <title>Expanding the genomic diversity of Burkholderia species for the development of highly accurate diagnostics.</title>
        <authorList>
            <person name="Sahl J."/>
            <person name="Keim P."/>
            <person name="Wagner D."/>
        </authorList>
    </citation>
    <scope>NUCLEOTIDE SEQUENCE [LARGE SCALE GENOMIC DNA]</scope>
    <source>
        <strain evidence="1 2">MSMB2087WGS</strain>
    </source>
</reference>
<protein>
    <submittedName>
        <fullName evidence="1">Uncharacterized protein</fullName>
    </submittedName>
</protein>
<accession>A0A106QBN0</accession>
<dbReference type="AlphaFoldDB" id="A0A106QBN0"/>
<proteinExistence type="predicted"/>
<evidence type="ECO:0000313" key="1">
    <source>
        <dbReference type="EMBL" id="KWA84019.1"/>
    </source>
</evidence>
<comment type="caution">
    <text evidence="1">The sequence shown here is derived from an EMBL/GenBank/DDBJ whole genome shotgun (WGS) entry which is preliminary data.</text>
</comment>